<dbReference type="SUPFAM" id="SSF82114">
    <property type="entry name" value="Riboflavin kinase-like"/>
    <property type="match status" value="1"/>
</dbReference>
<comment type="similarity">
    <text evidence="3">Belongs to the flavokinase family.</text>
</comment>
<proteinExistence type="inferred from homology"/>
<dbReference type="GO" id="GO:0005739">
    <property type="term" value="C:mitochondrion"/>
    <property type="evidence" value="ECO:0007669"/>
    <property type="project" value="TreeGrafter"/>
</dbReference>
<evidence type="ECO:0000313" key="14">
    <source>
        <dbReference type="EMBL" id="KAJ1721030.1"/>
    </source>
</evidence>
<dbReference type="GO" id="GO:0008531">
    <property type="term" value="F:riboflavin kinase activity"/>
    <property type="evidence" value="ECO:0007669"/>
    <property type="project" value="UniProtKB-EC"/>
</dbReference>
<reference evidence="14" key="1">
    <citation type="submission" date="2022-07" db="EMBL/GenBank/DDBJ databases">
        <title>Phylogenomic reconstructions and comparative analyses of Kickxellomycotina fungi.</title>
        <authorList>
            <person name="Reynolds N.K."/>
            <person name="Stajich J.E."/>
            <person name="Barry K."/>
            <person name="Grigoriev I.V."/>
            <person name="Crous P."/>
            <person name="Smith M.E."/>
        </authorList>
    </citation>
    <scope>NUCLEOTIDE SEQUENCE</scope>
    <source>
        <strain evidence="14">NBRC 32514</strain>
    </source>
</reference>
<evidence type="ECO:0000259" key="13">
    <source>
        <dbReference type="SMART" id="SM00904"/>
    </source>
</evidence>
<dbReference type="EMBL" id="JANBOJ010000204">
    <property type="protein sequence ID" value="KAJ1721030.1"/>
    <property type="molecule type" value="Genomic_DNA"/>
</dbReference>
<protein>
    <recommendedName>
        <fullName evidence="5">Riboflavin kinase</fullName>
        <ecNumber evidence="4">2.7.1.26</ecNumber>
    </recommendedName>
    <alternativeName>
        <fullName evidence="11">Flavin mononucleotide kinase 1</fullName>
    </alternativeName>
</protein>
<keyword evidence="8 14" id="KW-0808">Transferase</keyword>
<evidence type="ECO:0000256" key="1">
    <source>
        <dbReference type="ARBA" id="ARBA00003572"/>
    </source>
</evidence>
<gene>
    <name evidence="14" type="primary">FMN1</name>
    <name evidence="14" type="ORF">LPJ53_004400</name>
</gene>
<dbReference type="Pfam" id="PF01687">
    <property type="entry name" value="Flavokinase"/>
    <property type="match status" value="1"/>
</dbReference>
<comment type="caution">
    <text evidence="14">The sequence shown here is derived from an EMBL/GenBank/DDBJ whole genome shotgun (WGS) entry which is preliminary data.</text>
</comment>
<evidence type="ECO:0000256" key="2">
    <source>
        <dbReference type="ARBA" id="ARBA00005201"/>
    </source>
</evidence>
<evidence type="ECO:0000256" key="5">
    <source>
        <dbReference type="ARBA" id="ARBA00017394"/>
    </source>
</evidence>
<dbReference type="OrthoDB" id="276388at2759"/>
<dbReference type="EC" id="2.7.1.26" evidence="4"/>
<dbReference type="PANTHER" id="PTHR22749">
    <property type="entry name" value="RIBOFLAVIN KINASE/FMN ADENYLYLTRANSFERASE"/>
    <property type="match status" value="1"/>
</dbReference>
<dbReference type="GO" id="GO:0005524">
    <property type="term" value="F:ATP binding"/>
    <property type="evidence" value="ECO:0007669"/>
    <property type="project" value="UniProtKB-KW"/>
</dbReference>
<comment type="pathway">
    <text evidence="2">Cofactor biosynthesis; FMN biosynthesis; FMN from riboflavin (ATP route): step 1/1.</text>
</comment>
<dbReference type="InterPro" id="IPR023468">
    <property type="entry name" value="Riboflavin_kinase"/>
</dbReference>
<keyword evidence="14" id="KW-0418">Kinase</keyword>
<dbReference type="GO" id="GO:0009231">
    <property type="term" value="P:riboflavin biosynthetic process"/>
    <property type="evidence" value="ECO:0007669"/>
    <property type="project" value="InterPro"/>
</dbReference>
<dbReference type="SMART" id="SM00904">
    <property type="entry name" value="Flavokinase"/>
    <property type="match status" value="1"/>
</dbReference>
<feature type="region of interest" description="Disordered" evidence="12">
    <location>
        <begin position="1"/>
        <end position="40"/>
    </location>
</feature>
<evidence type="ECO:0000313" key="15">
    <source>
        <dbReference type="Proteomes" id="UP001149813"/>
    </source>
</evidence>
<evidence type="ECO:0000256" key="9">
    <source>
        <dbReference type="ARBA" id="ARBA00022741"/>
    </source>
</evidence>
<keyword evidence="7" id="KW-0288">FMN</keyword>
<dbReference type="Proteomes" id="UP001149813">
    <property type="component" value="Unassembled WGS sequence"/>
</dbReference>
<sequence length="202" mass="22510">MSSADSAPTGQTETETQTQTQTQPQQRPRIVGPPEPQPPYPILVSGAVVKGFGRGGKQLGIPTANLAEDAVERTLRDIPIGVYLGWAQIAGEPQQQQQQQPVWPMVMSLGWNPYFQNERRSGEVHVIHNFDEDFYGRTLNVAILAYIRPERNYDSLDALIADIHFDIDVAHRSLAREAYQRVKELDFFSAEISKDGSSSSSD</sequence>
<dbReference type="AlphaFoldDB" id="A0A9W8CP81"/>
<evidence type="ECO:0000256" key="7">
    <source>
        <dbReference type="ARBA" id="ARBA00022643"/>
    </source>
</evidence>
<accession>A0A9W8CP81</accession>
<feature type="domain" description="Riboflavin kinase" evidence="13">
    <location>
        <begin position="37"/>
        <end position="175"/>
    </location>
</feature>
<dbReference type="Gene3D" id="2.40.30.30">
    <property type="entry name" value="Riboflavin kinase-like"/>
    <property type="match status" value="1"/>
</dbReference>
<dbReference type="InterPro" id="IPR015865">
    <property type="entry name" value="Riboflavin_kinase_bac/euk"/>
</dbReference>
<evidence type="ECO:0000256" key="11">
    <source>
        <dbReference type="ARBA" id="ARBA00029960"/>
    </source>
</evidence>
<keyword evidence="15" id="KW-1185">Reference proteome</keyword>
<evidence type="ECO:0000256" key="12">
    <source>
        <dbReference type="SAM" id="MobiDB-lite"/>
    </source>
</evidence>
<evidence type="ECO:0000256" key="4">
    <source>
        <dbReference type="ARBA" id="ARBA00012105"/>
    </source>
</evidence>
<name>A0A9W8CP81_9FUNG</name>
<evidence type="ECO:0000256" key="8">
    <source>
        <dbReference type="ARBA" id="ARBA00022679"/>
    </source>
</evidence>
<dbReference type="InterPro" id="IPR023465">
    <property type="entry name" value="Riboflavin_kinase_dom_sf"/>
</dbReference>
<evidence type="ECO:0000256" key="3">
    <source>
        <dbReference type="ARBA" id="ARBA00010108"/>
    </source>
</evidence>
<dbReference type="PANTHER" id="PTHR22749:SF6">
    <property type="entry name" value="RIBOFLAVIN KINASE"/>
    <property type="match status" value="1"/>
</dbReference>
<evidence type="ECO:0000256" key="10">
    <source>
        <dbReference type="ARBA" id="ARBA00022840"/>
    </source>
</evidence>
<keyword evidence="10" id="KW-0067">ATP-binding</keyword>
<keyword evidence="6" id="KW-0285">Flavoprotein</keyword>
<organism evidence="14 15">
    <name type="scientific">Coemansia erecta</name>
    <dbReference type="NCBI Taxonomy" id="147472"/>
    <lineage>
        <taxon>Eukaryota</taxon>
        <taxon>Fungi</taxon>
        <taxon>Fungi incertae sedis</taxon>
        <taxon>Zoopagomycota</taxon>
        <taxon>Kickxellomycotina</taxon>
        <taxon>Kickxellomycetes</taxon>
        <taxon>Kickxellales</taxon>
        <taxon>Kickxellaceae</taxon>
        <taxon>Coemansia</taxon>
    </lineage>
</organism>
<evidence type="ECO:0000256" key="6">
    <source>
        <dbReference type="ARBA" id="ARBA00022630"/>
    </source>
</evidence>
<keyword evidence="9" id="KW-0547">Nucleotide-binding</keyword>
<dbReference type="GO" id="GO:0009398">
    <property type="term" value="P:FMN biosynthetic process"/>
    <property type="evidence" value="ECO:0007669"/>
    <property type="project" value="TreeGrafter"/>
</dbReference>
<feature type="compositionally biased region" description="Low complexity" evidence="12">
    <location>
        <begin position="8"/>
        <end position="26"/>
    </location>
</feature>
<comment type="function">
    <text evidence="1">Catalyzes the phosphorylation of riboflavin (vitamin B2) to form flavin mononucleotide (FMN) coenzyme.</text>
</comment>
<feature type="compositionally biased region" description="Pro residues" evidence="12">
    <location>
        <begin position="31"/>
        <end position="40"/>
    </location>
</feature>